<gene>
    <name evidence="2" type="ORF">LCGC14_0398540</name>
</gene>
<accession>A0A0F9T369</accession>
<dbReference type="EMBL" id="LAZR01000340">
    <property type="protein sequence ID" value="KKN73654.1"/>
    <property type="molecule type" value="Genomic_DNA"/>
</dbReference>
<sequence>MDLAFIEDLFGSIMTTMNIQASAIKTADDFLRWNEGREGKREFVRGRIVEMMVNVSRNHAKLASAVIVALAAKLDLAAFDIGSADFAVKTPAGIRYPDVFVDRAGGSGSDLAAHEPVLLAEILSPSSLAVDFGEKAEEYTAIPSLSHYLVLAQDEPRVWLWSRDEEGAFAKPEMIVGREETLPLTGLGVTLALADLYRGIA</sequence>
<evidence type="ECO:0000313" key="2">
    <source>
        <dbReference type="EMBL" id="KKN73654.1"/>
    </source>
</evidence>
<organism evidence="2">
    <name type="scientific">marine sediment metagenome</name>
    <dbReference type="NCBI Taxonomy" id="412755"/>
    <lineage>
        <taxon>unclassified sequences</taxon>
        <taxon>metagenomes</taxon>
        <taxon>ecological metagenomes</taxon>
    </lineage>
</organism>
<dbReference type="CDD" id="cd06260">
    <property type="entry name" value="DUF820-like"/>
    <property type="match status" value="1"/>
</dbReference>
<dbReference type="InterPro" id="IPR011335">
    <property type="entry name" value="Restrct_endonuc-II-like"/>
</dbReference>
<proteinExistence type="predicted"/>
<dbReference type="InterPro" id="IPR008538">
    <property type="entry name" value="Uma2"/>
</dbReference>
<comment type="caution">
    <text evidence="2">The sequence shown here is derived from an EMBL/GenBank/DDBJ whole genome shotgun (WGS) entry which is preliminary data.</text>
</comment>
<name>A0A0F9T369_9ZZZZ</name>
<dbReference type="PANTHER" id="PTHR36558:SF1">
    <property type="entry name" value="RESTRICTION ENDONUCLEASE DOMAIN-CONTAINING PROTEIN-RELATED"/>
    <property type="match status" value="1"/>
</dbReference>
<dbReference type="AlphaFoldDB" id="A0A0F9T369"/>
<feature type="domain" description="Putative restriction endonuclease" evidence="1">
    <location>
        <begin position="28"/>
        <end position="193"/>
    </location>
</feature>
<dbReference type="PANTHER" id="PTHR36558">
    <property type="entry name" value="GLR1098 PROTEIN"/>
    <property type="match status" value="1"/>
</dbReference>
<dbReference type="Gene3D" id="3.90.1570.10">
    <property type="entry name" value="tt1808, chain A"/>
    <property type="match status" value="1"/>
</dbReference>
<dbReference type="Pfam" id="PF05685">
    <property type="entry name" value="Uma2"/>
    <property type="match status" value="1"/>
</dbReference>
<dbReference type="SUPFAM" id="SSF52980">
    <property type="entry name" value="Restriction endonuclease-like"/>
    <property type="match status" value="1"/>
</dbReference>
<evidence type="ECO:0000259" key="1">
    <source>
        <dbReference type="Pfam" id="PF05685"/>
    </source>
</evidence>
<dbReference type="InterPro" id="IPR012296">
    <property type="entry name" value="Nuclease_put_TT1808"/>
</dbReference>
<reference evidence="2" key="1">
    <citation type="journal article" date="2015" name="Nature">
        <title>Complex archaea that bridge the gap between prokaryotes and eukaryotes.</title>
        <authorList>
            <person name="Spang A."/>
            <person name="Saw J.H."/>
            <person name="Jorgensen S.L."/>
            <person name="Zaremba-Niedzwiedzka K."/>
            <person name="Martijn J."/>
            <person name="Lind A.E."/>
            <person name="van Eijk R."/>
            <person name="Schleper C."/>
            <person name="Guy L."/>
            <person name="Ettema T.J."/>
        </authorList>
    </citation>
    <scope>NUCLEOTIDE SEQUENCE</scope>
</reference>
<protein>
    <recommendedName>
        <fullName evidence="1">Putative restriction endonuclease domain-containing protein</fullName>
    </recommendedName>
</protein>